<keyword evidence="2" id="KW-0560">Oxidoreductase</keyword>
<dbReference type="InterPro" id="IPR002347">
    <property type="entry name" value="SDR_fam"/>
</dbReference>
<name>A0A410P5U5_VELA1</name>
<evidence type="ECO:0000256" key="2">
    <source>
        <dbReference type="ARBA" id="ARBA00023002"/>
    </source>
</evidence>
<dbReference type="CDD" id="cd05233">
    <property type="entry name" value="SDR_c"/>
    <property type="match status" value="1"/>
</dbReference>
<dbReference type="OrthoDB" id="9775296at2"/>
<dbReference type="PRINTS" id="PR00080">
    <property type="entry name" value="SDRFAMILY"/>
</dbReference>
<accession>A0A410P5U5</accession>
<sequence length="259" mass="28253">MNQAYLNGRVAVVTGASRGIGKALAAAAASLGINLAIAARGEGPLKETAEEIAEKYKVAVLPVVCDVTKLEDLENLVDKTKEKFGRIDILINNAGVSSQYPFQNQPLEDLEKLAHTNYLGYVRLIRLVINDMIENKSGAIINMVSGSTLNDPLPRNFIVYSSLKVGLRAFSKALFWELRDHGIKVTSILPGVTDTELTGKLKDITADTSRLMTTEAIENALKFALSVPANVCPLEISVINQQTPWTKPVIPFKQQHPDK</sequence>
<reference evidence="4 5" key="1">
    <citation type="submission" date="2017-01" db="EMBL/GenBank/DDBJ databases">
        <title>First insights into the biology of 'candidatus Vampirococcus archaeovorus'.</title>
        <authorList>
            <person name="Kizina J."/>
            <person name="Jordan S."/>
            <person name="Stueber K."/>
            <person name="Reinhardt R."/>
            <person name="Harder J."/>
        </authorList>
    </citation>
    <scope>NUCLEOTIDE SEQUENCE [LARGE SCALE GENOMIC DNA]</scope>
    <source>
        <strain evidence="4 5">LiM</strain>
    </source>
</reference>
<dbReference type="GO" id="GO:0016020">
    <property type="term" value="C:membrane"/>
    <property type="evidence" value="ECO:0007669"/>
    <property type="project" value="TreeGrafter"/>
</dbReference>
<dbReference type="KEGG" id="vai:BU251_07470"/>
<dbReference type="PANTHER" id="PTHR44196">
    <property type="entry name" value="DEHYDROGENASE/REDUCTASE SDR FAMILY MEMBER 7B"/>
    <property type="match status" value="1"/>
</dbReference>
<evidence type="ECO:0000256" key="3">
    <source>
        <dbReference type="RuleBase" id="RU000363"/>
    </source>
</evidence>
<organism evidence="4 5">
    <name type="scientific">Velamenicoccus archaeovorus</name>
    <dbReference type="NCBI Taxonomy" id="1930593"/>
    <lineage>
        <taxon>Bacteria</taxon>
        <taxon>Pseudomonadati</taxon>
        <taxon>Candidatus Omnitrophota</taxon>
        <taxon>Candidatus Velamenicoccus</taxon>
    </lineage>
</organism>
<comment type="similarity">
    <text evidence="1 3">Belongs to the short-chain dehydrogenases/reductases (SDR) family.</text>
</comment>
<dbReference type="Pfam" id="PF00106">
    <property type="entry name" value="adh_short"/>
    <property type="match status" value="1"/>
</dbReference>
<dbReference type="GO" id="GO:0016491">
    <property type="term" value="F:oxidoreductase activity"/>
    <property type="evidence" value="ECO:0007669"/>
    <property type="project" value="UniProtKB-KW"/>
</dbReference>
<protein>
    <submittedName>
        <fullName evidence="4">Short-chain dehydrogenase/reductase (Classical (C) SDR)</fullName>
    </submittedName>
</protein>
<dbReference type="PRINTS" id="PR00081">
    <property type="entry name" value="GDHRDH"/>
</dbReference>
<gene>
    <name evidence="4" type="ORF">BU251_07470</name>
</gene>
<evidence type="ECO:0000313" key="4">
    <source>
        <dbReference type="EMBL" id="QAT17566.1"/>
    </source>
</evidence>
<dbReference type="PIRSF" id="PIRSF000126">
    <property type="entry name" value="11-beta-HSD1"/>
    <property type="match status" value="1"/>
</dbReference>
<dbReference type="EMBL" id="CP019384">
    <property type="protein sequence ID" value="QAT17566.1"/>
    <property type="molecule type" value="Genomic_DNA"/>
</dbReference>
<dbReference type="Proteomes" id="UP000287243">
    <property type="component" value="Chromosome"/>
</dbReference>
<evidence type="ECO:0000313" key="5">
    <source>
        <dbReference type="Proteomes" id="UP000287243"/>
    </source>
</evidence>
<dbReference type="PANTHER" id="PTHR44196:SF1">
    <property type="entry name" value="DEHYDROGENASE_REDUCTASE SDR FAMILY MEMBER 7B"/>
    <property type="match status" value="1"/>
</dbReference>
<dbReference type="RefSeq" id="WP_128700434.1">
    <property type="nucleotide sequence ID" value="NZ_CP019384.1"/>
</dbReference>
<keyword evidence="5" id="KW-1185">Reference proteome</keyword>
<dbReference type="InterPro" id="IPR036291">
    <property type="entry name" value="NAD(P)-bd_dom_sf"/>
</dbReference>
<dbReference type="Gene3D" id="3.40.50.720">
    <property type="entry name" value="NAD(P)-binding Rossmann-like Domain"/>
    <property type="match status" value="1"/>
</dbReference>
<dbReference type="AlphaFoldDB" id="A0A410P5U5"/>
<dbReference type="SUPFAM" id="SSF51735">
    <property type="entry name" value="NAD(P)-binding Rossmann-fold domains"/>
    <property type="match status" value="1"/>
</dbReference>
<proteinExistence type="inferred from homology"/>
<evidence type="ECO:0000256" key="1">
    <source>
        <dbReference type="ARBA" id="ARBA00006484"/>
    </source>
</evidence>